<organism evidence="1 2">
    <name type="scientific">Tuber magnatum</name>
    <name type="common">white Piedmont truffle</name>
    <dbReference type="NCBI Taxonomy" id="42249"/>
    <lineage>
        <taxon>Eukaryota</taxon>
        <taxon>Fungi</taxon>
        <taxon>Dikarya</taxon>
        <taxon>Ascomycota</taxon>
        <taxon>Pezizomycotina</taxon>
        <taxon>Pezizomycetes</taxon>
        <taxon>Pezizales</taxon>
        <taxon>Tuberaceae</taxon>
        <taxon>Tuber</taxon>
    </lineage>
</organism>
<dbReference type="OrthoDB" id="5410741at2759"/>
<dbReference type="AlphaFoldDB" id="A0A317SI38"/>
<keyword evidence="2" id="KW-1185">Reference proteome</keyword>
<dbReference type="Gene3D" id="3.30.420.10">
    <property type="entry name" value="Ribonuclease H-like superfamily/Ribonuclease H"/>
    <property type="match status" value="1"/>
</dbReference>
<gene>
    <name evidence="1" type="ORF">C7212DRAFT_215558</name>
</gene>
<comment type="caution">
    <text evidence="1">The sequence shown here is derived from an EMBL/GenBank/DDBJ whole genome shotgun (WGS) entry which is preliminary data.</text>
</comment>
<sequence length="74" mass="8582">PATSPDLNPIEAIWRLMKSRISKLHPRSQNNKEMITEIHTQWNQIMDYEFGQILDTMNDRVDAILSANGGHTKY</sequence>
<proteinExistence type="predicted"/>
<protein>
    <recommendedName>
        <fullName evidence="3">Tc1-like transposase DDE domain-containing protein</fullName>
    </recommendedName>
</protein>
<dbReference type="InterPro" id="IPR036397">
    <property type="entry name" value="RNaseH_sf"/>
</dbReference>
<name>A0A317SI38_9PEZI</name>
<evidence type="ECO:0000313" key="1">
    <source>
        <dbReference type="EMBL" id="PWW74154.1"/>
    </source>
</evidence>
<evidence type="ECO:0008006" key="3">
    <source>
        <dbReference type="Google" id="ProtNLM"/>
    </source>
</evidence>
<dbReference type="STRING" id="42249.A0A317SI38"/>
<accession>A0A317SI38</accession>
<feature type="non-terminal residue" evidence="1">
    <location>
        <position position="1"/>
    </location>
</feature>
<evidence type="ECO:0000313" key="2">
    <source>
        <dbReference type="Proteomes" id="UP000246991"/>
    </source>
</evidence>
<reference evidence="1 2" key="1">
    <citation type="submission" date="2018-03" db="EMBL/GenBank/DDBJ databases">
        <title>Genomes of Pezizomycetes fungi and the evolution of truffles.</title>
        <authorList>
            <person name="Murat C."/>
            <person name="Payen T."/>
            <person name="Noel B."/>
            <person name="Kuo A."/>
            <person name="Martin F.M."/>
        </authorList>
    </citation>
    <scope>NUCLEOTIDE SEQUENCE [LARGE SCALE GENOMIC DNA]</scope>
    <source>
        <strain evidence="1">091103-1</strain>
    </source>
</reference>
<dbReference type="Proteomes" id="UP000246991">
    <property type="component" value="Unassembled WGS sequence"/>
</dbReference>
<dbReference type="GO" id="GO:0003676">
    <property type="term" value="F:nucleic acid binding"/>
    <property type="evidence" value="ECO:0007669"/>
    <property type="project" value="InterPro"/>
</dbReference>
<dbReference type="EMBL" id="PYWC01000066">
    <property type="protein sequence ID" value="PWW74154.1"/>
    <property type="molecule type" value="Genomic_DNA"/>
</dbReference>